<protein>
    <submittedName>
        <fullName evidence="2">Uncharacterized protein</fullName>
    </submittedName>
</protein>
<dbReference type="AlphaFoldDB" id="F8IKC9"/>
<proteinExistence type="predicted"/>
<gene>
    <name evidence="2" type="ordered locus">TC41_0351</name>
</gene>
<dbReference type="InterPro" id="IPR013783">
    <property type="entry name" value="Ig-like_fold"/>
</dbReference>
<organism evidence="2 3">
    <name type="scientific">Alicyclobacillus acidocaldarius (strain Tc-4-1)</name>
    <name type="common">Bacillus acidocaldarius</name>
    <dbReference type="NCBI Taxonomy" id="1048834"/>
    <lineage>
        <taxon>Bacteria</taxon>
        <taxon>Bacillati</taxon>
        <taxon>Bacillota</taxon>
        <taxon>Bacilli</taxon>
        <taxon>Bacillales</taxon>
        <taxon>Alicyclobacillaceae</taxon>
        <taxon>Alicyclobacillus</taxon>
    </lineage>
</organism>
<reference evidence="3" key="2">
    <citation type="submission" date="2011-06" db="EMBL/GenBank/DDBJ databases">
        <title>The complete genome sequence of Alicyclobacillus acidocaldarius sp. Tc-4-1.</title>
        <authorList>
            <person name="Chen Y."/>
            <person name="He Y."/>
            <person name="Dong Z."/>
            <person name="Hu S."/>
        </authorList>
    </citation>
    <scope>NUCLEOTIDE SEQUENCE [LARGE SCALE GENOMIC DNA]</scope>
    <source>
        <strain evidence="3">Tc-4-1</strain>
    </source>
</reference>
<dbReference type="EMBL" id="CP002902">
    <property type="protein sequence ID" value="AEJ42317.1"/>
    <property type="molecule type" value="Genomic_DNA"/>
</dbReference>
<dbReference type="STRING" id="1048834.TC41_0351"/>
<feature type="region of interest" description="Disordered" evidence="1">
    <location>
        <begin position="469"/>
        <end position="507"/>
    </location>
</feature>
<dbReference type="Proteomes" id="UP000000292">
    <property type="component" value="Chromosome"/>
</dbReference>
<evidence type="ECO:0000313" key="3">
    <source>
        <dbReference type="Proteomes" id="UP000000292"/>
    </source>
</evidence>
<name>F8IKC9_ALIAT</name>
<dbReference type="eggNOG" id="COG3409">
    <property type="taxonomic scope" value="Bacteria"/>
</dbReference>
<reference evidence="2 3" key="1">
    <citation type="journal article" date="2011" name="J. Bacteriol.">
        <title>Complete Genome Sequence of Alicyclobacillus acidocaldarius Strain Tc-4-1.</title>
        <authorList>
            <person name="Chen Y."/>
            <person name="He Y."/>
            <person name="Zhang B."/>
            <person name="Yang J."/>
            <person name="Li W."/>
            <person name="Dong Z."/>
            <person name="Hu S."/>
        </authorList>
    </citation>
    <scope>NUCLEOTIDE SEQUENCE [LARGE SCALE GENOMIC DNA]</scope>
    <source>
        <strain evidence="2 3">Tc-4-1</strain>
    </source>
</reference>
<evidence type="ECO:0000313" key="2">
    <source>
        <dbReference type="EMBL" id="AEJ42317.1"/>
    </source>
</evidence>
<dbReference type="Gene3D" id="2.60.40.10">
    <property type="entry name" value="Immunoglobulins"/>
    <property type="match status" value="1"/>
</dbReference>
<accession>F8IKC9</accession>
<sequence>MAFGATSTSGLTPAGQLPIVVNGQVLSNPYEMVGIDSGNKTGFFPIYYFSQALAKIGIQATWNGVTHTWALTDSNVNAANVQVAGGIGTGNTTVTVNGTVVKKFNTQVARDPAAGPKGPITTYLPIYYINNILKALNINGSFSGQAGLNIQTQTAVNTSTEALSPIQVSGQTVGTGADNAPAVAAVGNAITFSTTVTDANGNPVPNQVVQFLVSTTDNLTVTDASGNTLNYAKLSAPIVIGNKTYDDYYQVTTNSQGVATMKVTSSASTTTEPLYVIAQLPIQSNGQYIRSSAVTAQWGLPGTLVLAPLWGNQTNPDNLTFSSSQDPTKGLIAMVATMLPGNGQNASSVAGQAVKFYVSAANVAGIGAPTVNITDSQGNVLSGGVVQVGANGQFGPQTIYTTTTNSQGQAIMYLNANVPTQNGTPLTGAVAMAQVSAQLVNGGSSQGNSYLQWSFQDQPAKIANVSPANVLNSPSLTDQNRENPTSGSNLTITGTAEDAAGQPGAERAVGHCGRADWQRTNWRRRYGQLCGERAEVQVQRLVV</sequence>
<evidence type="ECO:0000256" key="1">
    <source>
        <dbReference type="SAM" id="MobiDB-lite"/>
    </source>
</evidence>
<dbReference type="KEGG" id="aad:TC41_0351"/>
<feature type="compositionally biased region" description="Polar residues" evidence="1">
    <location>
        <begin position="469"/>
        <end position="494"/>
    </location>
</feature>
<dbReference type="PATRIC" id="fig|1048834.4.peg.326"/>
<dbReference type="HOGENOM" id="CLU_501215_0_0_9"/>